<feature type="transmembrane region" description="Helical" evidence="1">
    <location>
        <begin position="84"/>
        <end position="106"/>
    </location>
</feature>
<feature type="transmembrane region" description="Helical" evidence="1">
    <location>
        <begin position="61"/>
        <end position="78"/>
    </location>
</feature>
<dbReference type="EMBL" id="JAEMUH010000002">
    <property type="protein sequence ID" value="MBJ7549404.1"/>
    <property type="molecule type" value="Genomic_DNA"/>
</dbReference>
<keyword evidence="1" id="KW-0472">Membrane</keyword>
<evidence type="ECO:0008006" key="4">
    <source>
        <dbReference type="Google" id="ProtNLM"/>
    </source>
</evidence>
<keyword evidence="1" id="KW-0812">Transmembrane</keyword>
<evidence type="ECO:0000256" key="1">
    <source>
        <dbReference type="SAM" id="Phobius"/>
    </source>
</evidence>
<sequence length="143" mass="15502">MMLSTCIALLLNRNSFVNLLSLPKGVSLWLGMLIGVGQVLTLGAGWFVLAADKQLGSANRYVLWLFSLIGVLVGVIALPEEVQLITISWPVLLANGLGLMAGGVLLRFVSHSLFESKILNWTVLAMCLSVWGHVLIKHYVLSS</sequence>
<evidence type="ECO:0000313" key="3">
    <source>
        <dbReference type="Proteomes" id="UP000598488"/>
    </source>
</evidence>
<dbReference type="Proteomes" id="UP000598488">
    <property type="component" value="Unassembled WGS sequence"/>
</dbReference>
<keyword evidence="3" id="KW-1185">Reference proteome</keyword>
<feature type="transmembrane region" description="Helical" evidence="1">
    <location>
        <begin position="29"/>
        <end position="49"/>
    </location>
</feature>
<reference evidence="2 3" key="1">
    <citation type="submission" date="2020-12" db="EMBL/GenBank/DDBJ databases">
        <title>Comparative genome analysis of fungal antagonists Marinomonas ostreistagni 398 and M. spartinae 468.</title>
        <authorList>
            <person name="Fields J.L."/>
            <person name="Mavrodi O.V."/>
            <person name="Biber P.D."/>
            <person name="Indest K.J."/>
            <person name="Mavrodi D.V."/>
        </authorList>
    </citation>
    <scope>NUCLEOTIDE SEQUENCE [LARGE SCALE GENOMIC DNA]</scope>
    <source>
        <strain evidence="2 3">USM7</strain>
    </source>
</reference>
<organism evidence="2 3">
    <name type="scientific">Marinomonas ostreistagni</name>
    <dbReference type="NCBI Taxonomy" id="359209"/>
    <lineage>
        <taxon>Bacteria</taxon>
        <taxon>Pseudomonadati</taxon>
        <taxon>Pseudomonadota</taxon>
        <taxon>Gammaproteobacteria</taxon>
        <taxon>Oceanospirillales</taxon>
        <taxon>Oceanospirillaceae</taxon>
        <taxon>Marinomonas</taxon>
    </lineage>
</organism>
<dbReference type="RefSeq" id="WP_199460515.1">
    <property type="nucleotide sequence ID" value="NZ_JAEMUH010000002.1"/>
</dbReference>
<comment type="caution">
    <text evidence="2">The sequence shown here is derived from an EMBL/GenBank/DDBJ whole genome shotgun (WGS) entry which is preliminary data.</text>
</comment>
<evidence type="ECO:0000313" key="2">
    <source>
        <dbReference type="EMBL" id="MBJ7549404.1"/>
    </source>
</evidence>
<accession>A0ABS0Z6X2</accession>
<feature type="transmembrane region" description="Helical" evidence="1">
    <location>
        <begin position="118"/>
        <end position="136"/>
    </location>
</feature>
<keyword evidence="1" id="KW-1133">Transmembrane helix</keyword>
<protein>
    <recommendedName>
        <fullName evidence="4">Membrane transporter protein</fullName>
    </recommendedName>
</protein>
<gene>
    <name evidence="2" type="ORF">JHD44_01815</name>
</gene>
<proteinExistence type="predicted"/>
<name>A0ABS0Z6X2_9GAMM</name>